<sequence>MSGKDYTGIHPKLMTHRDSAPNTPRDSAVTLAEAPEAATTEDKVVSQLSGRRWDQSPLAGPRENFYGGVPPTDGQGTAPLLEAPQPASATPRQSGQVVRRSQYQDPIRPRRGSSKNPYGHVKSVVAEYRRGTITDAEARYGLMNSPTQDSLDATPTNRRASMHPDQRQGRPSSATRRKSSAPAVPRCASVIPDRYKYVPKPVKTPEEIEEEKRQKEEEERKKKEEAEAEEKKRNKPTRKSRGRSHSKRGRSTTRRTVGETAAPAADPKQELLRKYKLVEEQEAERPSADQLYPLREGDVVPESPPSAGPSPLSVYRSKLVFDMAPPVLVDK</sequence>
<protein>
    <submittedName>
        <fullName evidence="2">Uncharacterized protein</fullName>
    </submittedName>
</protein>
<dbReference type="EMBL" id="LR877145">
    <property type="protein sequence ID" value="CAD2212993.1"/>
    <property type="molecule type" value="Genomic_DNA"/>
</dbReference>
<evidence type="ECO:0000256" key="1">
    <source>
        <dbReference type="SAM" id="MobiDB-lite"/>
    </source>
</evidence>
<feature type="compositionally biased region" description="Polar residues" evidence="1">
    <location>
        <begin position="87"/>
        <end position="104"/>
    </location>
</feature>
<gene>
    <name evidence="2" type="ORF">ADEAN_000042900</name>
</gene>
<dbReference type="Proteomes" id="UP000515908">
    <property type="component" value="Chromosome 01"/>
</dbReference>
<dbReference type="VEuPathDB" id="TriTrypDB:ADEAN_000042900"/>
<organism evidence="2 3">
    <name type="scientific">Angomonas deanei</name>
    <dbReference type="NCBI Taxonomy" id="59799"/>
    <lineage>
        <taxon>Eukaryota</taxon>
        <taxon>Discoba</taxon>
        <taxon>Euglenozoa</taxon>
        <taxon>Kinetoplastea</taxon>
        <taxon>Metakinetoplastina</taxon>
        <taxon>Trypanosomatida</taxon>
        <taxon>Trypanosomatidae</taxon>
        <taxon>Strigomonadinae</taxon>
        <taxon>Angomonas</taxon>
    </lineage>
</organism>
<feature type="region of interest" description="Disordered" evidence="1">
    <location>
        <begin position="138"/>
        <end position="313"/>
    </location>
</feature>
<feature type="compositionally biased region" description="Basic and acidic residues" evidence="1">
    <location>
        <begin position="203"/>
        <end position="232"/>
    </location>
</feature>
<name>A0A7G2C2N9_9TRYP</name>
<evidence type="ECO:0000313" key="3">
    <source>
        <dbReference type="Proteomes" id="UP000515908"/>
    </source>
</evidence>
<feature type="compositionally biased region" description="Basic residues" evidence="1">
    <location>
        <begin position="233"/>
        <end position="253"/>
    </location>
</feature>
<evidence type="ECO:0000313" key="2">
    <source>
        <dbReference type="EMBL" id="CAD2212993.1"/>
    </source>
</evidence>
<feature type="compositionally biased region" description="Basic and acidic residues" evidence="1">
    <location>
        <begin position="267"/>
        <end position="287"/>
    </location>
</feature>
<reference evidence="2 3" key="1">
    <citation type="submission" date="2020-08" db="EMBL/GenBank/DDBJ databases">
        <authorList>
            <person name="Newling K."/>
            <person name="Davey J."/>
            <person name="Forrester S."/>
        </authorList>
    </citation>
    <scope>NUCLEOTIDE SEQUENCE [LARGE SCALE GENOMIC DNA]</scope>
    <source>
        <strain evidence="3">Crithidia deanei Carvalho (ATCC PRA-265)</strain>
    </source>
</reference>
<feature type="compositionally biased region" description="Low complexity" evidence="1">
    <location>
        <begin position="28"/>
        <end position="38"/>
    </location>
</feature>
<feature type="compositionally biased region" description="Polar residues" evidence="1">
    <location>
        <begin position="144"/>
        <end position="159"/>
    </location>
</feature>
<proteinExistence type="predicted"/>
<keyword evidence="3" id="KW-1185">Reference proteome</keyword>
<accession>A0A7G2C2N9</accession>
<dbReference type="AlphaFoldDB" id="A0A7G2C2N9"/>
<feature type="region of interest" description="Disordered" evidence="1">
    <location>
        <begin position="1"/>
        <end position="123"/>
    </location>
</feature>